<comment type="caution">
    <text evidence="2">The sequence shown here is derived from an EMBL/GenBank/DDBJ whole genome shotgun (WGS) entry which is preliminary data.</text>
</comment>
<organism evidence="2 3">
    <name type="scientific">Flemingia macrophylla</name>
    <dbReference type="NCBI Taxonomy" id="520843"/>
    <lineage>
        <taxon>Eukaryota</taxon>
        <taxon>Viridiplantae</taxon>
        <taxon>Streptophyta</taxon>
        <taxon>Embryophyta</taxon>
        <taxon>Tracheophyta</taxon>
        <taxon>Spermatophyta</taxon>
        <taxon>Magnoliopsida</taxon>
        <taxon>eudicotyledons</taxon>
        <taxon>Gunneridae</taxon>
        <taxon>Pentapetalae</taxon>
        <taxon>rosids</taxon>
        <taxon>fabids</taxon>
        <taxon>Fabales</taxon>
        <taxon>Fabaceae</taxon>
        <taxon>Papilionoideae</taxon>
        <taxon>50 kb inversion clade</taxon>
        <taxon>NPAAA clade</taxon>
        <taxon>indigoferoid/millettioid clade</taxon>
        <taxon>Phaseoleae</taxon>
        <taxon>Flemingia</taxon>
    </lineage>
</organism>
<feature type="region of interest" description="Disordered" evidence="1">
    <location>
        <begin position="1"/>
        <end position="31"/>
    </location>
</feature>
<dbReference type="EMBL" id="JBGMDY010000010">
    <property type="protein sequence ID" value="KAL2319282.1"/>
    <property type="molecule type" value="Genomic_DNA"/>
</dbReference>
<feature type="compositionally biased region" description="Basic and acidic residues" evidence="1">
    <location>
        <begin position="13"/>
        <end position="26"/>
    </location>
</feature>
<accession>A0ABD1L6Z2</accession>
<gene>
    <name evidence="2" type="ORF">Fmac_028251</name>
</gene>
<evidence type="ECO:0000256" key="1">
    <source>
        <dbReference type="SAM" id="MobiDB-lite"/>
    </source>
</evidence>
<proteinExistence type="predicted"/>
<feature type="compositionally biased region" description="Polar residues" evidence="1">
    <location>
        <begin position="1"/>
        <end position="12"/>
    </location>
</feature>
<sequence length="66" mass="7426">MASLLAKTQSKKQSAEEHDSRMKSEDGTFGSKSSALAVRFIFIFISPISCTWHHFIDILFDADSIF</sequence>
<reference evidence="2 3" key="1">
    <citation type="submission" date="2024-08" db="EMBL/GenBank/DDBJ databases">
        <title>Insights into the chromosomal genome structure of Flemingia macrophylla.</title>
        <authorList>
            <person name="Ding Y."/>
            <person name="Zhao Y."/>
            <person name="Bi W."/>
            <person name="Wu M."/>
            <person name="Zhao G."/>
            <person name="Gong Y."/>
            <person name="Li W."/>
            <person name="Zhang P."/>
        </authorList>
    </citation>
    <scope>NUCLEOTIDE SEQUENCE [LARGE SCALE GENOMIC DNA]</scope>
    <source>
        <strain evidence="2">DYQJB</strain>
        <tissue evidence="2">Leaf</tissue>
    </source>
</reference>
<protein>
    <submittedName>
        <fullName evidence="2">Uncharacterized protein</fullName>
    </submittedName>
</protein>
<evidence type="ECO:0000313" key="2">
    <source>
        <dbReference type="EMBL" id="KAL2319282.1"/>
    </source>
</evidence>
<name>A0ABD1L6Z2_9FABA</name>
<dbReference type="Proteomes" id="UP001603857">
    <property type="component" value="Unassembled WGS sequence"/>
</dbReference>
<keyword evidence="3" id="KW-1185">Reference proteome</keyword>
<dbReference type="AlphaFoldDB" id="A0ABD1L6Z2"/>
<evidence type="ECO:0000313" key="3">
    <source>
        <dbReference type="Proteomes" id="UP001603857"/>
    </source>
</evidence>